<sequence>MLRIVVLRIFRSNRIEEEISATINNIASDSIANNAVEMHINAARRNLGLNQSRIPYIAAASSATGRWSVVDATVVNNSVEFSQIKIHEQVSNVDSTLCRCERDLHLY</sequence>
<accession>A0AAW1KM73</accession>
<dbReference type="AlphaFoldDB" id="A0AAW1KM73"/>
<protein>
    <submittedName>
        <fullName evidence="1">Uncharacterized protein</fullName>
    </submittedName>
</protein>
<dbReference type="Proteomes" id="UP001458880">
    <property type="component" value="Unassembled WGS sequence"/>
</dbReference>
<dbReference type="EMBL" id="JASPKY010000211">
    <property type="protein sequence ID" value="KAK9720374.1"/>
    <property type="molecule type" value="Genomic_DNA"/>
</dbReference>
<evidence type="ECO:0000313" key="2">
    <source>
        <dbReference type="Proteomes" id="UP001458880"/>
    </source>
</evidence>
<gene>
    <name evidence="1" type="ORF">QE152_g22099</name>
</gene>
<proteinExistence type="predicted"/>
<evidence type="ECO:0000313" key="1">
    <source>
        <dbReference type="EMBL" id="KAK9720374.1"/>
    </source>
</evidence>
<reference evidence="1 2" key="1">
    <citation type="journal article" date="2024" name="BMC Genomics">
        <title>De novo assembly and annotation of Popillia japonica's genome with initial clues to its potential as an invasive pest.</title>
        <authorList>
            <person name="Cucini C."/>
            <person name="Boschi S."/>
            <person name="Funari R."/>
            <person name="Cardaioli E."/>
            <person name="Iannotti N."/>
            <person name="Marturano G."/>
            <person name="Paoli F."/>
            <person name="Bruttini M."/>
            <person name="Carapelli A."/>
            <person name="Frati F."/>
            <person name="Nardi F."/>
        </authorList>
    </citation>
    <scope>NUCLEOTIDE SEQUENCE [LARGE SCALE GENOMIC DNA]</scope>
    <source>
        <strain evidence="1">DMR45628</strain>
    </source>
</reference>
<comment type="caution">
    <text evidence="1">The sequence shown here is derived from an EMBL/GenBank/DDBJ whole genome shotgun (WGS) entry which is preliminary data.</text>
</comment>
<keyword evidence="2" id="KW-1185">Reference proteome</keyword>
<name>A0AAW1KM73_POPJA</name>
<organism evidence="1 2">
    <name type="scientific">Popillia japonica</name>
    <name type="common">Japanese beetle</name>
    <dbReference type="NCBI Taxonomy" id="7064"/>
    <lineage>
        <taxon>Eukaryota</taxon>
        <taxon>Metazoa</taxon>
        <taxon>Ecdysozoa</taxon>
        <taxon>Arthropoda</taxon>
        <taxon>Hexapoda</taxon>
        <taxon>Insecta</taxon>
        <taxon>Pterygota</taxon>
        <taxon>Neoptera</taxon>
        <taxon>Endopterygota</taxon>
        <taxon>Coleoptera</taxon>
        <taxon>Polyphaga</taxon>
        <taxon>Scarabaeiformia</taxon>
        <taxon>Scarabaeidae</taxon>
        <taxon>Rutelinae</taxon>
        <taxon>Popillia</taxon>
    </lineage>
</organism>